<sequence length="67" mass="7445">MTAFSFPMFLLINLMGLHRLSLLKSVLAEIEAATYDTQQRMQRLTANSPTIESSGCKLHPESSSMQA</sequence>
<feature type="signal peptide" evidence="2">
    <location>
        <begin position="1"/>
        <end position="28"/>
    </location>
</feature>
<feature type="chain" id="PRO_5016116048" evidence="2">
    <location>
        <begin position="29"/>
        <end position="67"/>
    </location>
</feature>
<keyword evidence="4" id="KW-1185">Reference proteome</keyword>
<dbReference type="EMBL" id="FQNC01000045">
    <property type="protein sequence ID" value="SGY60937.1"/>
    <property type="molecule type" value="Genomic_DNA"/>
</dbReference>
<dbReference type="Proteomes" id="UP000249464">
    <property type="component" value="Unassembled WGS sequence"/>
</dbReference>
<proteinExistence type="predicted"/>
<protein>
    <submittedName>
        <fullName evidence="3">BQ5605_C007g04506 protein</fullName>
    </submittedName>
</protein>
<dbReference type="AlphaFoldDB" id="A0A2X0MA61"/>
<organism evidence="3 4">
    <name type="scientific">Microbotryum silenes-dioicae</name>
    <dbReference type="NCBI Taxonomy" id="796604"/>
    <lineage>
        <taxon>Eukaryota</taxon>
        <taxon>Fungi</taxon>
        <taxon>Dikarya</taxon>
        <taxon>Basidiomycota</taxon>
        <taxon>Pucciniomycotina</taxon>
        <taxon>Microbotryomycetes</taxon>
        <taxon>Microbotryales</taxon>
        <taxon>Microbotryaceae</taxon>
        <taxon>Microbotryum</taxon>
    </lineage>
</organism>
<name>A0A2X0MA61_9BASI</name>
<feature type="region of interest" description="Disordered" evidence="1">
    <location>
        <begin position="46"/>
        <end position="67"/>
    </location>
</feature>
<evidence type="ECO:0000256" key="2">
    <source>
        <dbReference type="SAM" id="SignalP"/>
    </source>
</evidence>
<reference evidence="3 4" key="1">
    <citation type="submission" date="2016-11" db="EMBL/GenBank/DDBJ databases">
        <authorList>
            <person name="Jaros S."/>
            <person name="Januszkiewicz K."/>
            <person name="Wedrychowicz H."/>
        </authorList>
    </citation>
    <scope>NUCLEOTIDE SEQUENCE [LARGE SCALE GENOMIC DNA]</scope>
</reference>
<evidence type="ECO:0000256" key="1">
    <source>
        <dbReference type="SAM" id="MobiDB-lite"/>
    </source>
</evidence>
<evidence type="ECO:0000313" key="3">
    <source>
        <dbReference type="EMBL" id="SGY60937.1"/>
    </source>
</evidence>
<gene>
    <name evidence="3" type="primary">BQ5605_C007g04506</name>
    <name evidence="3" type="ORF">BQ5605_C007G04506</name>
</gene>
<evidence type="ECO:0000313" key="4">
    <source>
        <dbReference type="Proteomes" id="UP000249464"/>
    </source>
</evidence>
<keyword evidence="2" id="KW-0732">Signal</keyword>
<accession>A0A2X0MA61</accession>